<keyword evidence="5" id="KW-1003">Cell membrane</keyword>
<evidence type="ECO:0000256" key="5">
    <source>
        <dbReference type="ARBA" id="ARBA00022475"/>
    </source>
</evidence>
<dbReference type="Gene3D" id="1.20.120.1380">
    <property type="entry name" value="Flagellar FlhF biosynthesis protein, N domain"/>
    <property type="match status" value="1"/>
</dbReference>
<dbReference type="FunFam" id="3.40.50.300:FF:000695">
    <property type="entry name" value="Flagellar biosynthesis regulator FlhF"/>
    <property type="match status" value="1"/>
</dbReference>
<protein>
    <recommendedName>
        <fullName evidence="3">Flagellar biosynthesis protein FlhF</fullName>
    </recommendedName>
    <alternativeName>
        <fullName evidence="13">Flagella-associated GTP-binding protein</fullName>
    </alternativeName>
</protein>
<dbReference type="SMART" id="SM00382">
    <property type="entry name" value="AAA"/>
    <property type="match status" value="1"/>
</dbReference>
<gene>
    <name evidence="16" type="ORF">NSA23_01355</name>
</gene>
<evidence type="ECO:0000256" key="7">
    <source>
        <dbReference type="ARBA" id="ARBA00022795"/>
    </source>
</evidence>
<comment type="caution">
    <text evidence="16">The sequence shown here is derived from an EMBL/GenBank/DDBJ whole genome shotgun (WGS) entry which is preliminary data.</text>
</comment>
<dbReference type="GO" id="GO:0005525">
    <property type="term" value="F:GTP binding"/>
    <property type="evidence" value="ECO:0007669"/>
    <property type="project" value="UniProtKB-KW"/>
</dbReference>
<keyword evidence="4" id="KW-0813">Transport</keyword>
<organism evidence="16 17">
    <name type="scientific">Anaerosalibacter massiliensis</name>
    <dbReference type="NCBI Taxonomy" id="1347392"/>
    <lineage>
        <taxon>Bacteria</taxon>
        <taxon>Bacillati</taxon>
        <taxon>Bacillota</taxon>
        <taxon>Tissierellia</taxon>
        <taxon>Tissierellales</taxon>
        <taxon>Sporanaerobacteraceae</taxon>
        <taxon>Anaerosalibacter</taxon>
    </lineage>
</organism>
<evidence type="ECO:0000256" key="3">
    <source>
        <dbReference type="ARBA" id="ARBA00014919"/>
    </source>
</evidence>
<dbReference type="SUPFAM" id="SSF52540">
    <property type="entry name" value="P-loop containing nucleoside triphosphate hydrolases"/>
    <property type="match status" value="1"/>
</dbReference>
<name>A0A9X2MES1_9FIRM</name>
<dbReference type="PANTHER" id="PTHR43134">
    <property type="entry name" value="SIGNAL RECOGNITION PARTICLE RECEPTOR SUBUNIT ALPHA"/>
    <property type="match status" value="1"/>
</dbReference>
<keyword evidence="8" id="KW-0653">Protein transport</keyword>
<evidence type="ECO:0000256" key="8">
    <source>
        <dbReference type="ARBA" id="ARBA00022927"/>
    </source>
</evidence>
<dbReference type="SMART" id="SM00962">
    <property type="entry name" value="SRP54"/>
    <property type="match status" value="1"/>
</dbReference>
<comment type="subcellular location">
    <subcellularLocation>
        <location evidence="1">Cell membrane</location>
        <topology evidence="1">Peripheral membrane protein</topology>
        <orientation evidence="1">Cytoplasmic side</orientation>
    </subcellularLocation>
</comment>
<evidence type="ECO:0000256" key="12">
    <source>
        <dbReference type="ARBA" id="ARBA00025337"/>
    </source>
</evidence>
<evidence type="ECO:0000256" key="2">
    <source>
        <dbReference type="ARBA" id="ARBA00008531"/>
    </source>
</evidence>
<dbReference type="GO" id="GO:0006614">
    <property type="term" value="P:SRP-dependent cotranslational protein targeting to membrane"/>
    <property type="evidence" value="ECO:0007669"/>
    <property type="project" value="InterPro"/>
</dbReference>
<feature type="domain" description="AAA+ ATPase" evidence="14">
    <location>
        <begin position="166"/>
        <end position="312"/>
    </location>
</feature>
<feature type="domain" description="SRP54-type proteins GTP-binding" evidence="15">
    <location>
        <begin position="167"/>
        <end position="358"/>
    </location>
</feature>
<accession>A0A9X2MES1</accession>
<sequence length="360" mass="40496">MKVKKYIGENTKDALMKLKEDLGPEAVILNTRTVKQKGFLGFLKKPSVEIIAASDRNYKKSTIIEKKESINHANNINNELKRLGNLVESMATQVNNGGQVFNTKLEKYRKVLVNNGVNYNIATNILKRIDEQININGKSEDEIKKIIGFNLKESLGNIEPIDIESFPKTIFFIGPTGVGKTTTLAKIAANLVIDGSYDIGLITADTYRIAAVEQLKIYSEILGLPVKVIYNSEEIYKAMAEFKAKDIILVDTAGRSHKDNFQMKEIRKLLDSVNNKEIYLVLSAVTDFVTLKSILNKYDFVEDYKIIFTKLDEVNGYGNILNTKFCIDKPLSYFTTGQDVPDDIEIADVDKVVKYLIGEN</sequence>
<dbReference type="PANTHER" id="PTHR43134:SF3">
    <property type="entry name" value="FLAGELLAR BIOSYNTHESIS PROTEIN FLHF"/>
    <property type="match status" value="1"/>
</dbReference>
<keyword evidence="6" id="KW-0547">Nucleotide-binding</keyword>
<dbReference type="EMBL" id="JANJZL010000001">
    <property type="protein sequence ID" value="MCR2042753.1"/>
    <property type="molecule type" value="Genomic_DNA"/>
</dbReference>
<keyword evidence="7" id="KW-1005">Bacterial flagellum biogenesis</keyword>
<evidence type="ECO:0000256" key="13">
    <source>
        <dbReference type="ARBA" id="ARBA00030866"/>
    </source>
</evidence>
<dbReference type="Gene3D" id="3.40.50.300">
    <property type="entry name" value="P-loop containing nucleotide triphosphate hydrolases"/>
    <property type="match status" value="1"/>
</dbReference>
<evidence type="ECO:0000313" key="16">
    <source>
        <dbReference type="EMBL" id="MCR2042753.1"/>
    </source>
</evidence>
<evidence type="ECO:0000256" key="4">
    <source>
        <dbReference type="ARBA" id="ARBA00022448"/>
    </source>
</evidence>
<dbReference type="InterPro" id="IPR027417">
    <property type="entry name" value="P-loop_NTPase"/>
</dbReference>
<dbReference type="Proteomes" id="UP001142078">
    <property type="component" value="Unassembled WGS sequence"/>
</dbReference>
<dbReference type="RefSeq" id="WP_042681743.1">
    <property type="nucleotide sequence ID" value="NZ_CABKTM010000043.1"/>
</dbReference>
<evidence type="ECO:0000256" key="11">
    <source>
        <dbReference type="ARBA" id="ARBA00023225"/>
    </source>
</evidence>
<dbReference type="InterPro" id="IPR000897">
    <property type="entry name" value="SRP54_GTPase_dom"/>
</dbReference>
<dbReference type="InterPro" id="IPR047040">
    <property type="entry name" value="FlhF__GTPase_dom"/>
</dbReference>
<evidence type="ECO:0000256" key="9">
    <source>
        <dbReference type="ARBA" id="ARBA00023134"/>
    </source>
</evidence>
<evidence type="ECO:0000313" key="17">
    <source>
        <dbReference type="Proteomes" id="UP001142078"/>
    </source>
</evidence>
<dbReference type="Pfam" id="PF00448">
    <property type="entry name" value="SRP54"/>
    <property type="match status" value="1"/>
</dbReference>
<keyword evidence="10" id="KW-0472">Membrane</keyword>
<dbReference type="GO" id="GO:0044781">
    <property type="term" value="P:bacterial-type flagellum organization"/>
    <property type="evidence" value="ECO:0007669"/>
    <property type="project" value="UniProtKB-KW"/>
</dbReference>
<dbReference type="GO" id="GO:0015031">
    <property type="term" value="P:protein transport"/>
    <property type="evidence" value="ECO:0007669"/>
    <property type="project" value="UniProtKB-KW"/>
</dbReference>
<dbReference type="OrthoDB" id="9778554at2"/>
<evidence type="ECO:0000259" key="15">
    <source>
        <dbReference type="SMART" id="SM00962"/>
    </source>
</evidence>
<evidence type="ECO:0000256" key="6">
    <source>
        <dbReference type="ARBA" id="ARBA00022741"/>
    </source>
</evidence>
<evidence type="ECO:0000259" key="14">
    <source>
        <dbReference type="SMART" id="SM00382"/>
    </source>
</evidence>
<keyword evidence="16" id="KW-0969">Cilium</keyword>
<dbReference type="GO" id="GO:0003924">
    <property type="term" value="F:GTPase activity"/>
    <property type="evidence" value="ECO:0007669"/>
    <property type="project" value="InterPro"/>
</dbReference>
<keyword evidence="11" id="KW-1006">Bacterial flagellum protein export</keyword>
<keyword evidence="9" id="KW-0342">GTP-binding</keyword>
<comment type="similarity">
    <text evidence="2">Belongs to the GTP-binding SRP family.</text>
</comment>
<reference evidence="16" key="1">
    <citation type="submission" date="2022-07" db="EMBL/GenBank/DDBJ databases">
        <title>Enhanced cultured diversity of the mouse gut microbiota enables custom-made synthetic communities.</title>
        <authorList>
            <person name="Afrizal A."/>
        </authorList>
    </citation>
    <scope>NUCLEOTIDE SEQUENCE</scope>
    <source>
        <strain evidence="16">DSM 29482</strain>
    </source>
</reference>
<comment type="function">
    <text evidence="12">Necessary for flagellar biosynthesis. May be involved in translocation of the flagellum.</text>
</comment>
<proteinExistence type="inferred from homology"/>
<keyword evidence="16" id="KW-0282">Flagellum</keyword>
<keyword evidence="16" id="KW-0966">Cell projection</keyword>
<evidence type="ECO:0000256" key="10">
    <source>
        <dbReference type="ARBA" id="ARBA00023136"/>
    </source>
</evidence>
<keyword evidence="17" id="KW-1185">Reference proteome</keyword>
<evidence type="ECO:0000256" key="1">
    <source>
        <dbReference type="ARBA" id="ARBA00004413"/>
    </source>
</evidence>
<dbReference type="GO" id="GO:0005886">
    <property type="term" value="C:plasma membrane"/>
    <property type="evidence" value="ECO:0007669"/>
    <property type="project" value="UniProtKB-SubCell"/>
</dbReference>
<dbReference type="InterPro" id="IPR003593">
    <property type="entry name" value="AAA+_ATPase"/>
</dbReference>
<dbReference type="AlphaFoldDB" id="A0A9X2MES1"/>
<dbReference type="GO" id="GO:0005047">
    <property type="term" value="F:signal recognition particle binding"/>
    <property type="evidence" value="ECO:0007669"/>
    <property type="project" value="TreeGrafter"/>
</dbReference>
<dbReference type="CDD" id="cd17873">
    <property type="entry name" value="FlhF"/>
    <property type="match status" value="1"/>
</dbReference>